<dbReference type="EMBL" id="SKCS01000847">
    <property type="protein sequence ID" value="TNN04814.1"/>
    <property type="molecule type" value="Genomic_DNA"/>
</dbReference>
<evidence type="ECO:0000313" key="1">
    <source>
        <dbReference type="EMBL" id="TNN04814.1"/>
    </source>
</evidence>
<dbReference type="SUPFAM" id="SSF55486">
    <property type="entry name" value="Metalloproteases ('zincins'), catalytic domain"/>
    <property type="match status" value="1"/>
</dbReference>
<protein>
    <submittedName>
        <fullName evidence="1">Invadolysin (M08 family)</fullName>
    </submittedName>
</protein>
<accession>A0A4Z2CLA4</accession>
<keyword evidence="2" id="KW-1185">Reference proteome</keyword>
<dbReference type="OrthoDB" id="527990at2759"/>
<dbReference type="Proteomes" id="UP000311919">
    <property type="component" value="Unassembled WGS sequence"/>
</dbReference>
<sequence>LMASSTEVDSFASKVTFAYFEDSGIGTKLIMKNLKMDLWQKSWLYIHYAKLYAYASVKRMKHENILPFCDQPNIVMCRDDYSYGICAIGMYTNPLLPEDQFFDNKSFAGDKSDYYG</sequence>
<gene>
    <name evidence="1" type="ORF">EWB00_010780</name>
</gene>
<name>A0A4Z2CLA4_SCHJA</name>
<organism evidence="1 2">
    <name type="scientific">Schistosoma japonicum</name>
    <name type="common">Blood fluke</name>
    <dbReference type="NCBI Taxonomy" id="6182"/>
    <lineage>
        <taxon>Eukaryota</taxon>
        <taxon>Metazoa</taxon>
        <taxon>Spiralia</taxon>
        <taxon>Lophotrochozoa</taxon>
        <taxon>Platyhelminthes</taxon>
        <taxon>Trematoda</taxon>
        <taxon>Digenea</taxon>
        <taxon>Strigeidida</taxon>
        <taxon>Schistosomatoidea</taxon>
        <taxon>Schistosomatidae</taxon>
        <taxon>Schistosoma</taxon>
    </lineage>
</organism>
<evidence type="ECO:0000313" key="2">
    <source>
        <dbReference type="Proteomes" id="UP000311919"/>
    </source>
</evidence>
<comment type="caution">
    <text evidence="1">The sequence shown here is derived from an EMBL/GenBank/DDBJ whole genome shotgun (WGS) entry which is preliminary data.</text>
</comment>
<feature type="non-terminal residue" evidence="1">
    <location>
        <position position="116"/>
    </location>
</feature>
<reference evidence="1 2" key="1">
    <citation type="submission" date="2019-03" db="EMBL/GenBank/DDBJ databases">
        <title>An improved genome assembly of the fluke Schistosoma japonicum.</title>
        <authorList>
            <person name="Hu W."/>
            <person name="Luo F."/>
            <person name="Yin M."/>
            <person name="Mo X."/>
            <person name="Sun C."/>
            <person name="Wu Q."/>
            <person name="Zhu B."/>
            <person name="Xiang M."/>
            <person name="Wang J."/>
            <person name="Wang Y."/>
            <person name="Zhang T."/>
            <person name="Xu B."/>
            <person name="Zheng H."/>
            <person name="Feng Z."/>
        </authorList>
    </citation>
    <scope>NUCLEOTIDE SEQUENCE [LARGE SCALE GENOMIC DNA]</scope>
    <source>
        <strain evidence="1">HuSjv2</strain>
        <tissue evidence="1">Worms</tissue>
    </source>
</reference>
<dbReference type="AlphaFoldDB" id="A0A4Z2CLA4"/>
<feature type="non-terminal residue" evidence="1">
    <location>
        <position position="1"/>
    </location>
</feature>
<proteinExistence type="predicted"/>